<name>A0A6G8R658_9CAUD</name>
<reference evidence="1 2" key="1">
    <citation type="submission" date="2020-03" db="EMBL/GenBank/DDBJ databases">
        <title>The Isolation and Genome Sequence of a Novel Cyanophage S-N03 from the Huanghai Sea, China.</title>
        <authorList>
            <person name="Jiang T."/>
        </authorList>
    </citation>
    <scope>NUCLEOTIDE SEQUENCE [LARGE SCALE GENOMIC DNA]</scope>
</reference>
<sequence>MSDTPFELWYKKPGTEEYIKINVALDELFNRLDKLEEDQLEDDIDLGLTD</sequence>
<dbReference type="GeneID" id="77945172"/>
<keyword evidence="2" id="KW-1185">Reference proteome</keyword>
<proteinExistence type="predicted"/>
<evidence type="ECO:0000313" key="2">
    <source>
        <dbReference type="Proteomes" id="UP000502617"/>
    </source>
</evidence>
<dbReference type="EMBL" id="MT162466">
    <property type="protein sequence ID" value="QIN96638.1"/>
    <property type="molecule type" value="Genomic_DNA"/>
</dbReference>
<dbReference type="KEGG" id="vg:77945172"/>
<accession>A0A6G8R658</accession>
<dbReference type="RefSeq" id="YP_010669018.1">
    <property type="nucleotide sequence ID" value="NC_070959.1"/>
</dbReference>
<dbReference type="Proteomes" id="UP000502617">
    <property type="component" value="Segment"/>
</dbReference>
<evidence type="ECO:0000313" key="1">
    <source>
        <dbReference type="EMBL" id="QIN96638.1"/>
    </source>
</evidence>
<organism evidence="1 2">
    <name type="scientific">Synechococcus phage S-N03</name>
    <dbReference type="NCBI Taxonomy" id="2718943"/>
    <lineage>
        <taxon>Viruses</taxon>
        <taxon>Duplodnaviria</taxon>
        <taxon>Heunggongvirae</taxon>
        <taxon>Uroviricota</taxon>
        <taxon>Caudoviricetes</taxon>
        <taxon>Pantevenvirales</taxon>
        <taxon>Kyanoviridae</taxon>
        <taxon>Huanghaivirus</taxon>
        <taxon>Huanghaivirus snothree</taxon>
    </lineage>
</organism>
<protein>
    <submittedName>
        <fullName evidence="1">Uncharacterized protein</fullName>
    </submittedName>
</protein>